<sequence>MNENTTAVSPEFAAATTTAQRVTINGNELAVEVLGPEGAPVIITHHGAPGLGSRAEPRASFGRLADEYRVVVFDARGSGESEGSGEFSHEQWAADIDGLREWIGAKTIVMAGGSYGGFMSMEYAVRYPERVTAMVLRDTSADNGNAHLARENALASDRVTIDMEKFDRIDEGRVADDDDLRDCWREILPLYDFHYDPASVEKKVAATPYRYEAHNYAFSKNLPNYDLKPQLPGVTAPTLITVGRTDWITPVSCSETIASLIPDSELVVFEKSGHSPQIEEVELWTATVRDFLHRVAPTGKDSTTEL</sequence>
<dbReference type="RefSeq" id="WP_259505625.1">
    <property type="nucleotide sequence ID" value="NZ_JANLCM010000001.1"/>
</dbReference>
<dbReference type="Pfam" id="PF00561">
    <property type="entry name" value="Abhydrolase_1"/>
    <property type="match status" value="1"/>
</dbReference>
<dbReference type="PRINTS" id="PR00793">
    <property type="entry name" value="PROAMNOPTASE"/>
</dbReference>
<accession>A0ABT2GMF5</accession>
<proteinExistence type="inferred from homology"/>
<dbReference type="PANTHER" id="PTHR43798">
    <property type="entry name" value="MONOACYLGLYCEROL LIPASE"/>
    <property type="match status" value="1"/>
</dbReference>
<dbReference type="InterPro" id="IPR029058">
    <property type="entry name" value="AB_hydrolase_fold"/>
</dbReference>
<comment type="similarity">
    <text evidence="1">Belongs to the peptidase S33 family.</text>
</comment>
<dbReference type="PANTHER" id="PTHR43798:SF33">
    <property type="entry name" value="HYDROLASE, PUTATIVE (AFU_ORTHOLOGUE AFUA_2G14860)-RELATED"/>
    <property type="match status" value="1"/>
</dbReference>
<comment type="caution">
    <text evidence="4">The sequence shown here is derived from an EMBL/GenBank/DDBJ whole genome shotgun (WGS) entry which is preliminary data.</text>
</comment>
<dbReference type="PRINTS" id="PR00111">
    <property type="entry name" value="ABHYDROLASE"/>
</dbReference>
<organism evidence="4 5">
    <name type="scientific">Herbiconiux aconitum</name>
    <dbReference type="NCBI Taxonomy" id="2970913"/>
    <lineage>
        <taxon>Bacteria</taxon>
        <taxon>Bacillati</taxon>
        <taxon>Actinomycetota</taxon>
        <taxon>Actinomycetes</taxon>
        <taxon>Micrococcales</taxon>
        <taxon>Microbacteriaceae</taxon>
        <taxon>Herbiconiux</taxon>
    </lineage>
</organism>
<evidence type="ECO:0000313" key="4">
    <source>
        <dbReference type="EMBL" id="MCS5717399.1"/>
    </source>
</evidence>
<name>A0ABT2GMF5_9MICO</name>
<dbReference type="Gene3D" id="3.40.50.1820">
    <property type="entry name" value="alpha/beta hydrolase"/>
    <property type="match status" value="1"/>
</dbReference>
<feature type="domain" description="AB hydrolase-1" evidence="3">
    <location>
        <begin position="40"/>
        <end position="280"/>
    </location>
</feature>
<evidence type="ECO:0000256" key="2">
    <source>
        <dbReference type="ARBA" id="ARBA00022801"/>
    </source>
</evidence>
<dbReference type="InterPro" id="IPR050266">
    <property type="entry name" value="AB_hydrolase_sf"/>
</dbReference>
<evidence type="ECO:0000259" key="3">
    <source>
        <dbReference type="Pfam" id="PF00561"/>
    </source>
</evidence>
<dbReference type="InterPro" id="IPR002410">
    <property type="entry name" value="Peptidase_S33"/>
</dbReference>
<evidence type="ECO:0000256" key="1">
    <source>
        <dbReference type="ARBA" id="ARBA00010088"/>
    </source>
</evidence>
<dbReference type="InterPro" id="IPR000073">
    <property type="entry name" value="AB_hydrolase_1"/>
</dbReference>
<keyword evidence="5" id="KW-1185">Reference proteome</keyword>
<gene>
    <name evidence="4" type="ORF">N1027_04525</name>
</gene>
<dbReference type="EMBL" id="JANLCM010000001">
    <property type="protein sequence ID" value="MCS5717399.1"/>
    <property type="molecule type" value="Genomic_DNA"/>
</dbReference>
<dbReference type="GO" id="GO:0016787">
    <property type="term" value="F:hydrolase activity"/>
    <property type="evidence" value="ECO:0007669"/>
    <property type="project" value="UniProtKB-KW"/>
</dbReference>
<keyword evidence="2 4" id="KW-0378">Hydrolase</keyword>
<reference evidence="4" key="1">
    <citation type="submission" date="2022-08" db="EMBL/GenBank/DDBJ databases">
        <authorList>
            <person name="Deng Y."/>
            <person name="Han X.-F."/>
            <person name="Zhang Y.-Q."/>
        </authorList>
    </citation>
    <scope>NUCLEOTIDE SEQUENCE</scope>
    <source>
        <strain evidence="4">CPCC 205763</strain>
    </source>
</reference>
<protein>
    <submittedName>
        <fullName evidence="4">Alpha/beta hydrolase</fullName>
    </submittedName>
</protein>
<dbReference type="SUPFAM" id="SSF53474">
    <property type="entry name" value="alpha/beta-Hydrolases"/>
    <property type="match status" value="1"/>
</dbReference>
<dbReference type="Proteomes" id="UP001165584">
    <property type="component" value="Unassembled WGS sequence"/>
</dbReference>
<evidence type="ECO:0000313" key="5">
    <source>
        <dbReference type="Proteomes" id="UP001165584"/>
    </source>
</evidence>